<proteinExistence type="predicted"/>
<dbReference type="Proteomes" id="UP001056778">
    <property type="component" value="Chromosome 2"/>
</dbReference>
<sequence>MVIINIDQGCLKGKTGQDYNGRKYHSFLGIPYAKPPIGELRFKAPQPLEKWNGIWDGTKDGSACYSHDILRGVIGSENCLFLNVFTPALPDESPKLKPVMVWVHGGAFTTGSNSSETYGPEYLLTGDVVLVSINYRVGVLGNTITKIFLAMDDNDLDVPGNAGMKDMVLALKWVQKNIQQFGGDPNNVTIFGESAGGTAVHLLALSPSTKGLFHKAIAQSGCGLLAWSIGKPCYKELAEALDCPYTEQNKILRFLQDLPIEKLYEGQQKMPDQFTSDWERLIGPVVEKSASNDSPFLTKRPLEIIQAGSYNKIPMMFGYTSDEGLFFEMVGIRFENESDVDFETFVPNFFKSAKGSDLSKSIAEKIRAFYLSDTDETLTAPEKIRKLQTDSSFMRGIYSSAKNHARTSSEMVFLYRFSIDASLNLAKTAFQIKAPGACHADELGYLFKTAFPIQVEPNSIEDKTIRRMVKLWTNFAKTGDPNPCDGTMWRPVFHDEVNFLDIGEKLTLAQDPEKERMLFWDDIFALTPETINY</sequence>
<comment type="caution">
    <text evidence="1">The sequence shown here is derived from an EMBL/GenBank/DDBJ whole genome shotgun (WGS) entry which is preliminary data.</text>
</comment>
<name>A0ACB9TPG1_HOLOL</name>
<keyword evidence="2" id="KW-1185">Reference proteome</keyword>
<gene>
    <name evidence="1" type="ORF">MML48_2g00003228</name>
</gene>
<accession>A0ACB9TPG1</accession>
<dbReference type="EMBL" id="CM043016">
    <property type="protein sequence ID" value="KAI4468818.1"/>
    <property type="molecule type" value="Genomic_DNA"/>
</dbReference>
<evidence type="ECO:0000313" key="1">
    <source>
        <dbReference type="EMBL" id="KAI4468818.1"/>
    </source>
</evidence>
<evidence type="ECO:0000313" key="2">
    <source>
        <dbReference type="Proteomes" id="UP001056778"/>
    </source>
</evidence>
<organism evidence="1 2">
    <name type="scientific">Holotrichia oblita</name>
    <name type="common">Chafer beetle</name>
    <dbReference type="NCBI Taxonomy" id="644536"/>
    <lineage>
        <taxon>Eukaryota</taxon>
        <taxon>Metazoa</taxon>
        <taxon>Ecdysozoa</taxon>
        <taxon>Arthropoda</taxon>
        <taxon>Hexapoda</taxon>
        <taxon>Insecta</taxon>
        <taxon>Pterygota</taxon>
        <taxon>Neoptera</taxon>
        <taxon>Endopterygota</taxon>
        <taxon>Coleoptera</taxon>
        <taxon>Polyphaga</taxon>
        <taxon>Scarabaeiformia</taxon>
        <taxon>Scarabaeidae</taxon>
        <taxon>Melolonthinae</taxon>
        <taxon>Holotrichia</taxon>
    </lineage>
</organism>
<reference evidence="1" key="1">
    <citation type="submission" date="2022-04" db="EMBL/GenBank/DDBJ databases">
        <title>Chromosome-scale genome assembly of Holotrichia oblita Faldermann.</title>
        <authorList>
            <person name="Rongchong L."/>
        </authorList>
    </citation>
    <scope>NUCLEOTIDE SEQUENCE</scope>
    <source>
        <strain evidence="1">81SQS9</strain>
    </source>
</reference>
<protein>
    <submittedName>
        <fullName evidence="1">Carboxylesterase</fullName>
    </submittedName>
</protein>